<comment type="subcellular location">
    <subcellularLocation>
        <location evidence="1">Cytoplasm</location>
    </subcellularLocation>
</comment>
<dbReference type="GO" id="GO:0046872">
    <property type="term" value="F:metal ion binding"/>
    <property type="evidence" value="ECO:0007669"/>
    <property type="project" value="UniProtKB-KW"/>
</dbReference>
<dbReference type="HOGENOM" id="CLU_087829_3_1_0"/>
<reference evidence="11 12" key="1">
    <citation type="journal article" date="2012" name="Stand. Genomic Sci.">
        <title>Complete genome sequence of the aerobic, heterotroph Marinithermus hydrothermalis type strain (T1(T)) from a deep-sea hydrothermal vent chimney.</title>
        <authorList>
            <person name="Copeland A."/>
            <person name="Gu W."/>
            <person name="Yasawong M."/>
            <person name="Lapidus A."/>
            <person name="Lucas S."/>
            <person name="Deshpande S."/>
            <person name="Pagani I."/>
            <person name="Tapia R."/>
            <person name="Cheng J.F."/>
            <person name="Goodwin L.A."/>
            <person name="Pitluck S."/>
            <person name="Liolios K."/>
            <person name="Ivanova N."/>
            <person name="Mavromatis K."/>
            <person name="Mikhailova N."/>
            <person name="Pati A."/>
            <person name="Chen A."/>
            <person name="Palaniappan K."/>
            <person name="Land M."/>
            <person name="Pan C."/>
            <person name="Brambilla E.M."/>
            <person name="Rohde M."/>
            <person name="Tindall B.J."/>
            <person name="Sikorski J."/>
            <person name="Goker M."/>
            <person name="Detter J.C."/>
            <person name="Bristow J."/>
            <person name="Eisen J.A."/>
            <person name="Markowitz V."/>
            <person name="Hugenholtz P."/>
            <person name="Kyrpides N.C."/>
            <person name="Klenk H.P."/>
            <person name="Woyke T."/>
        </authorList>
    </citation>
    <scope>NUCLEOTIDE SEQUENCE [LARGE SCALE GENOMIC DNA]</scope>
    <source>
        <strain evidence="12">DSM 14884 / JCM 11576 / T1</strain>
    </source>
</reference>
<dbReference type="GO" id="GO:0005524">
    <property type="term" value="F:ATP binding"/>
    <property type="evidence" value="ECO:0007669"/>
    <property type="project" value="UniProtKB-KW"/>
</dbReference>
<keyword evidence="8" id="KW-0067">ATP-binding</keyword>
<evidence type="ECO:0000313" key="12">
    <source>
        <dbReference type="Proteomes" id="UP000007030"/>
    </source>
</evidence>
<dbReference type="STRING" id="869210.Marky_0302"/>
<proteinExistence type="inferred from homology"/>
<dbReference type="Gene3D" id="3.40.50.300">
    <property type="entry name" value="P-loop containing nucleotide triphosphate hydrolases"/>
    <property type="match status" value="1"/>
</dbReference>
<dbReference type="Pfam" id="PF02367">
    <property type="entry name" value="TsaE"/>
    <property type="match status" value="1"/>
</dbReference>
<dbReference type="PANTHER" id="PTHR33540:SF2">
    <property type="entry name" value="TRNA THREONYLCARBAMOYLADENOSINE BIOSYNTHESIS PROTEIN TSAE"/>
    <property type="match status" value="1"/>
</dbReference>
<dbReference type="KEGG" id="mhd:Marky_0302"/>
<accession>F2NNP2</accession>
<dbReference type="AlphaFoldDB" id="F2NNP2"/>
<keyword evidence="7" id="KW-0547">Nucleotide-binding</keyword>
<keyword evidence="4" id="KW-0963">Cytoplasm</keyword>
<protein>
    <recommendedName>
        <fullName evidence="3">tRNA threonylcarbamoyladenosine biosynthesis protein TsaE</fullName>
    </recommendedName>
    <alternativeName>
        <fullName evidence="10">t(6)A37 threonylcarbamoyladenosine biosynthesis protein TsaE</fullName>
    </alternativeName>
</protein>
<dbReference type="EMBL" id="CP002630">
    <property type="protein sequence ID" value="AEB11057.1"/>
    <property type="molecule type" value="Genomic_DNA"/>
</dbReference>
<dbReference type="Proteomes" id="UP000007030">
    <property type="component" value="Chromosome"/>
</dbReference>
<dbReference type="RefSeq" id="WP_013703112.1">
    <property type="nucleotide sequence ID" value="NC_015387.1"/>
</dbReference>
<organism evidence="11 12">
    <name type="scientific">Marinithermus hydrothermalis (strain DSM 14884 / JCM 11576 / T1)</name>
    <dbReference type="NCBI Taxonomy" id="869210"/>
    <lineage>
        <taxon>Bacteria</taxon>
        <taxon>Thermotogati</taxon>
        <taxon>Deinococcota</taxon>
        <taxon>Deinococci</taxon>
        <taxon>Thermales</taxon>
        <taxon>Thermaceae</taxon>
        <taxon>Marinithermus</taxon>
    </lineage>
</organism>
<evidence type="ECO:0000313" key="11">
    <source>
        <dbReference type="EMBL" id="AEB11057.1"/>
    </source>
</evidence>
<gene>
    <name evidence="11" type="ordered locus">Marky_0302</name>
</gene>
<evidence type="ECO:0000256" key="5">
    <source>
        <dbReference type="ARBA" id="ARBA00022694"/>
    </source>
</evidence>
<evidence type="ECO:0000256" key="6">
    <source>
        <dbReference type="ARBA" id="ARBA00022723"/>
    </source>
</evidence>
<keyword evidence="12" id="KW-1185">Reference proteome</keyword>
<evidence type="ECO:0000256" key="2">
    <source>
        <dbReference type="ARBA" id="ARBA00007599"/>
    </source>
</evidence>
<dbReference type="InterPro" id="IPR003442">
    <property type="entry name" value="T6A_TsaE"/>
</dbReference>
<dbReference type="GO" id="GO:0005737">
    <property type="term" value="C:cytoplasm"/>
    <property type="evidence" value="ECO:0007669"/>
    <property type="project" value="UniProtKB-SubCell"/>
</dbReference>
<evidence type="ECO:0000256" key="4">
    <source>
        <dbReference type="ARBA" id="ARBA00022490"/>
    </source>
</evidence>
<dbReference type="SUPFAM" id="SSF52540">
    <property type="entry name" value="P-loop containing nucleoside triphosphate hydrolases"/>
    <property type="match status" value="1"/>
</dbReference>
<keyword evidence="9" id="KW-0460">Magnesium</keyword>
<evidence type="ECO:0000256" key="7">
    <source>
        <dbReference type="ARBA" id="ARBA00022741"/>
    </source>
</evidence>
<dbReference type="PANTHER" id="PTHR33540">
    <property type="entry name" value="TRNA THREONYLCARBAMOYLADENOSINE BIOSYNTHESIS PROTEIN TSAE"/>
    <property type="match status" value="1"/>
</dbReference>
<name>F2NNP2_MARHT</name>
<sequence>MILRTLEDTRTLAKRLVQRLPHGAVLLLTGPLGAGKTTLVQHLAAALGFRGRVTSPTYTLIHEYPTPEGLLVHIDAYRLPDLEDLFALGLEDYLGEARLIAVEWGQPKAFPESLEVRLEPTPAGRRVRLVPHGARYQGFAL</sequence>
<keyword evidence="6" id="KW-0479">Metal-binding</keyword>
<evidence type="ECO:0000256" key="1">
    <source>
        <dbReference type="ARBA" id="ARBA00004496"/>
    </source>
</evidence>
<evidence type="ECO:0000256" key="8">
    <source>
        <dbReference type="ARBA" id="ARBA00022840"/>
    </source>
</evidence>
<comment type="similarity">
    <text evidence="2">Belongs to the TsaE family.</text>
</comment>
<evidence type="ECO:0000256" key="9">
    <source>
        <dbReference type="ARBA" id="ARBA00022842"/>
    </source>
</evidence>
<dbReference type="InterPro" id="IPR027417">
    <property type="entry name" value="P-loop_NTPase"/>
</dbReference>
<evidence type="ECO:0000256" key="10">
    <source>
        <dbReference type="ARBA" id="ARBA00032441"/>
    </source>
</evidence>
<dbReference type="OrthoDB" id="9815896at2"/>
<dbReference type="GO" id="GO:0002949">
    <property type="term" value="P:tRNA threonylcarbamoyladenosine modification"/>
    <property type="evidence" value="ECO:0007669"/>
    <property type="project" value="InterPro"/>
</dbReference>
<dbReference type="eggNOG" id="COG0802">
    <property type="taxonomic scope" value="Bacteria"/>
</dbReference>
<dbReference type="NCBIfam" id="TIGR00150">
    <property type="entry name" value="T6A_YjeE"/>
    <property type="match status" value="1"/>
</dbReference>
<evidence type="ECO:0000256" key="3">
    <source>
        <dbReference type="ARBA" id="ARBA00019010"/>
    </source>
</evidence>
<keyword evidence="5" id="KW-0819">tRNA processing</keyword>